<organism evidence="1 2">
    <name type="scientific">Streptomyces marokkonensis</name>
    <dbReference type="NCBI Taxonomy" id="324855"/>
    <lineage>
        <taxon>Bacteria</taxon>
        <taxon>Bacillati</taxon>
        <taxon>Actinomycetota</taxon>
        <taxon>Actinomycetes</taxon>
        <taxon>Kitasatosporales</taxon>
        <taxon>Streptomycetaceae</taxon>
        <taxon>Streptomyces</taxon>
    </lineage>
</organism>
<sequence>MPPRHCPRISETSATAYRSIACRIGTHATCADASPALAPTDLPVIYETCDCPCHSAPDHSSRPAVKR</sequence>
<comment type="caution">
    <text evidence="1">The sequence shown here is derived from an EMBL/GenBank/DDBJ whole genome shotgun (WGS) entry which is preliminary data.</text>
</comment>
<dbReference type="Proteomes" id="UP001500034">
    <property type="component" value="Unassembled WGS sequence"/>
</dbReference>
<keyword evidence="2" id="KW-1185">Reference proteome</keyword>
<reference evidence="2" key="1">
    <citation type="journal article" date="2019" name="Int. J. Syst. Evol. Microbiol.">
        <title>The Global Catalogue of Microorganisms (GCM) 10K type strain sequencing project: providing services to taxonomists for standard genome sequencing and annotation.</title>
        <authorList>
            <consortium name="The Broad Institute Genomics Platform"/>
            <consortium name="The Broad Institute Genome Sequencing Center for Infectious Disease"/>
            <person name="Wu L."/>
            <person name="Ma J."/>
        </authorList>
    </citation>
    <scope>NUCLEOTIDE SEQUENCE [LARGE SCALE GENOMIC DNA]</scope>
    <source>
        <strain evidence="2">JCM 17027</strain>
    </source>
</reference>
<name>A0ABP7RNJ6_9ACTN</name>
<evidence type="ECO:0000313" key="2">
    <source>
        <dbReference type="Proteomes" id="UP001500034"/>
    </source>
</evidence>
<gene>
    <name evidence="1" type="ORF">GCM10022384_53850</name>
</gene>
<dbReference type="EMBL" id="BAABCQ010000136">
    <property type="protein sequence ID" value="GAA4000081.1"/>
    <property type="molecule type" value="Genomic_DNA"/>
</dbReference>
<proteinExistence type="predicted"/>
<protein>
    <submittedName>
        <fullName evidence="1">Uncharacterized protein</fullName>
    </submittedName>
</protein>
<accession>A0ABP7RNJ6</accession>
<evidence type="ECO:0000313" key="1">
    <source>
        <dbReference type="EMBL" id="GAA4000081.1"/>
    </source>
</evidence>